<accession>A0A1E5Q274</accession>
<protein>
    <submittedName>
        <fullName evidence="2">Uncharacterized protein</fullName>
    </submittedName>
</protein>
<gene>
    <name evidence="2" type="ORF">BGK67_24900</name>
</gene>
<dbReference type="Proteomes" id="UP000095705">
    <property type="component" value="Unassembled WGS sequence"/>
</dbReference>
<proteinExistence type="predicted"/>
<dbReference type="AlphaFoldDB" id="A0A1E5Q274"/>
<sequence length="60" mass="6398">MSLPLGPAKDAAEARITWAEGDAQRLNPLNGSPLTPEIAEPGAEDLKPFLHGLSPYGPRY</sequence>
<keyword evidence="3" id="KW-1185">Reference proteome</keyword>
<dbReference type="STRING" id="36818.BGK67_24900"/>
<evidence type="ECO:0000256" key="1">
    <source>
        <dbReference type="SAM" id="MobiDB-lite"/>
    </source>
</evidence>
<comment type="caution">
    <text evidence="2">The sequence shown here is derived from an EMBL/GenBank/DDBJ whole genome shotgun (WGS) entry which is preliminary data.</text>
</comment>
<evidence type="ECO:0000313" key="3">
    <source>
        <dbReference type="Proteomes" id="UP000095705"/>
    </source>
</evidence>
<evidence type="ECO:0000313" key="2">
    <source>
        <dbReference type="EMBL" id="OEJ35934.1"/>
    </source>
</evidence>
<organism evidence="2 3">
    <name type="scientific">Streptomyces subrutilus</name>
    <dbReference type="NCBI Taxonomy" id="36818"/>
    <lineage>
        <taxon>Bacteria</taxon>
        <taxon>Bacillati</taxon>
        <taxon>Actinomycetota</taxon>
        <taxon>Actinomycetes</taxon>
        <taxon>Kitasatosporales</taxon>
        <taxon>Streptomycetaceae</taxon>
        <taxon>Streptomyces</taxon>
    </lineage>
</organism>
<dbReference type="EMBL" id="MEHK01000001">
    <property type="protein sequence ID" value="OEJ35934.1"/>
    <property type="molecule type" value="Genomic_DNA"/>
</dbReference>
<feature type="region of interest" description="Disordered" evidence="1">
    <location>
        <begin position="24"/>
        <end position="60"/>
    </location>
</feature>
<name>A0A1E5Q274_9ACTN</name>
<reference evidence="2 3" key="1">
    <citation type="submission" date="2016-08" db="EMBL/GenBank/DDBJ databases">
        <title>The complete genome of Streptomyces subrutilus 10-1-1.</title>
        <authorList>
            <person name="Chen X."/>
        </authorList>
    </citation>
    <scope>NUCLEOTIDE SEQUENCE [LARGE SCALE GENOMIC DNA]</scope>
    <source>
        <strain evidence="2 3">10-1-1</strain>
    </source>
</reference>